<accession>A0BWZ0</accession>
<dbReference type="InterPro" id="IPR018490">
    <property type="entry name" value="cNMP-bd_dom_sf"/>
</dbReference>
<dbReference type="PANTHER" id="PTHR10217">
    <property type="entry name" value="VOLTAGE AND LIGAND GATED POTASSIUM CHANNEL"/>
    <property type="match status" value="1"/>
</dbReference>
<dbReference type="AlphaFoldDB" id="A0BWZ0"/>
<dbReference type="SUPFAM" id="SSF81324">
    <property type="entry name" value="Voltage-gated potassium channels"/>
    <property type="match status" value="1"/>
</dbReference>
<name>A0BWZ0_PARTE</name>
<dbReference type="SMART" id="SM00100">
    <property type="entry name" value="cNMP"/>
    <property type="match status" value="1"/>
</dbReference>
<feature type="transmembrane region" description="Helical" evidence="7">
    <location>
        <begin position="242"/>
        <end position="263"/>
    </location>
</feature>
<dbReference type="GO" id="GO:0016020">
    <property type="term" value="C:membrane"/>
    <property type="evidence" value="ECO:0007669"/>
    <property type="project" value="UniProtKB-SubCell"/>
</dbReference>
<dbReference type="EMBL" id="CT868023">
    <property type="protein sequence ID" value="CAK63057.1"/>
    <property type="molecule type" value="Genomic_DNA"/>
</dbReference>
<dbReference type="CDD" id="cd00038">
    <property type="entry name" value="CAP_ED"/>
    <property type="match status" value="1"/>
</dbReference>
<dbReference type="OMA" id="NMFRIIN"/>
<sequence>MHINSELLTERPLIPQIKKSDSLRSQSQFKSCPAYFKTLQLQKIQSIKQNQEIVQSSKVNPLNVFVKIVRFITIITQSIFPQDFKYLDANMFRIINDKASDFKFYVKNDYFKYIVIPIQSQKAAPDSRLQHLIQKTIFKQYSLQNLIDYLSNSRFLFKPEQKQILIWNIYLLFMTNFNFLYCTIKFAFDFENQRPDNYKESEVFFLIIPFFSYLIDILVKLNSGYYEAGYLVTDRNKILKHFYFSKDTLIDIFLIIISLAYFFDQKSNNTLQLFMLVKIFNVPKRVGLILDKLELTTNHWAIYDLIRLLYLIVLEAHIFCCFLYFVGKQNKNLSWIINENLENADLVTSYISSFYWSVITMTTIGYGDFAPTNLNERVLVIFVAITSCCTFGFFVSSVGQIINSIQKKEQQIRLDLNDLKKYLRIRGFNQQLQIKVRRYFEYLWKDCMGQDQIDMVKLQQQLPSNLFNEMLLDLNMKSISKIPFFHENFSADFLQSLAGDFEEERLTPWQSIFTKGEQSQYLYILCEGEVEYYVQLPEGSSNSISIQKIDGQDEIFGQQDFLLDQHHSINCRTTKVTRILKISRENFQQIAKKYGYEKYCQLKDLVKFSGRFDEFHIQCIGCSKSTHLLYNCPMLSGFPSRTKTLIKHKKRFCQERRLIQRNNSFKRISTLSFESKIADSVLYYLLRDPKMYEQLSTQINRTTPVNQNGVRPKSKKKLSIQPKRGVPIFLSQEFSRSLEANYDRSLGIQFSREQQSQFKRITNFDQELTKEDSFKISKGLNKQFITKSTQSMTRLKSQDAIEENEQETETLEINPIWIEQQNQNENMGRYKDIFEGFDLQRDYDQYMPHMNFREIQNHFQRNNNQDSFHDFIDANIFRRKWKKSKIVIVLES</sequence>
<dbReference type="InterPro" id="IPR014710">
    <property type="entry name" value="RmlC-like_jellyroll"/>
</dbReference>
<dbReference type="Pfam" id="PF00520">
    <property type="entry name" value="Ion_trans"/>
    <property type="match status" value="1"/>
</dbReference>
<evidence type="ECO:0000313" key="10">
    <source>
        <dbReference type="Proteomes" id="UP000000600"/>
    </source>
</evidence>
<feature type="transmembrane region" description="Helical" evidence="7">
    <location>
        <begin position="305"/>
        <end position="326"/>
    </location>
</feature>
<dbReference type="InterPro" id="IPR050818">
    <property type="entry name" value="KCNH_animal-type"/>
</dbReference>
<evidence type="ECO:0000256" key="6">
    <source>
        <dbReference type="ARBA" id="ARBA00023136"/>
    </source>
</evidence>
<organism evidence="9 10">
    <name type="scientific">Paramecium tetraurelia</name>
    <dbReference type="NCBI Taxonomy" id="5888"/>
    <lineage>
        <taxon>Eukaryota</taxon>
        <taxon>Sar</taxon>
        <taxon>Alveolata</taxon>
        <taxon>Ciliophora</taxon>
        <taxon>Intramacronucleata</taxon>
        <taxon>Oligohymenophorea</taxon>
        <taxon>Peniculida</taxon>
        <taxon>Parameciidae</taxon>
        <taxon>Paramecium</taxon>
    </lineage>
</organism>
<evidence type="ECO:0000313" key="9">
    <source>
        <dbReference type="EMBL" id="CAK63057.1"/>
    </source>
</evidence>
<dbReference type="HOGENOM" id="CLU_009280_0_0_1"/>
<proteinExistence type="predicted"/>
<dbReference type="InParanoid" id="A0BWZ0"/>
<dbReference type="PANTHER" id="PTHR10217:SF435">
    <property type="entry name" value="POTASSIUM VOLTAGE-GATED CHANNEL PROTEIN EAG"/>
    <property type="match status" value="1"/>
</dbReference>
<keyword evidence="3 7" id="KW-0812">Transmembrane</keyword>
<evidence type="ECO:0000256" key="2">
    <source>
        <dbReference type="ARBA" id="ARBA00022448"/>
    </source>
</evidence>
<dbReference type="GO" id="GO:0005216">
    <property type="term" value="F:monoatomic ion channel activity"/>
    <property type="evidence" value="ECO:0007669"/>
    <property type="project" value="InterPro"/>
</dbReference>
<keyword evidence="5" id="KW-0406">Ion transport</keyword>
<keyword evidence="4 7" id="KW-1133">Transmembrane helix</keyword>
<dbReference type="PROSITE" id="PS50042">
    <property type="entry name" value="CNMP_BINDING_3"/>
    <property type="match status" value="1"/>
</dbReference>
<dbReference type="RefSeq" id="XP_001430455.1">
    <property type="nucleotide sequence ID" value="XM_001430418.1"/>
</dbReference>
<feature type="transmembrane region" description="Helical" evidence="7">
    <location>
        <begin position="203"/>
        <end position="221"/>
    </location>
</feature>
<keyword evidence="2" id="KW-0813">Transport</keyword>
<dbReference type="Pfam" id="PF00027">
    <property type="entry name" value="cNMP_binding"/>
    <property type="match status" value="1"/>
</dbReference>
<dbReference type="GeneID" id="5016239"/>
<protein>
    <recommendedName>
        <fullName evidence="8">Cyclic nucleotide-binding domain-containing protein</fullName>
    </recommendedName>
</protein>
<feature type="domain" description="Cyclic nucleotide-binding" evidence="8">
    <location>
        <begin position="485"/>
        <end position="608"/>
    </location>
</feature>
<dbReference type="Gene3D" id="1.10.287.630">
    <property type="entry name" value="Helix hairpin bin"/>
    <property type="match status" value="1"/>
</dbReference>
<evidence type="ECO:0000256" key="4">
    <source>
        <dbReference type="ARBA" id="ARBA00022989"/>
    </source>
</evidence>
<evidence type="ECO:0000259" key="8">
    <source>
        <dbReference type="PROSITE" id="PS50042"/>
    </source>
</evidence>
<dbReference type="SUPFAM" id="SSF51206">
    <property type="entry name" value="cAMP-binding domain-like"/>
    <property type="match status" value="1"/>
</dbReference>
<evidence type="ECO:0000256" key="1">
    <source>
        <dbReference type="ARBA" id="ARBA00004141"/>
    </source>
</evidence>
<comment type="subcellular location">
    <subcellularLocation>
        <location evidence="1">Membrane</location>
        <topology evidence="1">Multi-pass membrane protein</topology>
    </subcellularLocation>
</comment>
<dbReference type="OrthoDB" id="426737at2759"/>
<dbReference type="eggNOG" id="KOG0500">
    <property type="taxonomic scope" value="Eukaryota"/>
</dbReference>
<reference evidence="9 10" key="1">
    <citation type="journal article" date="2006" name="Nature">
        <title>Global trends of whole-genome duplications revealed by the ciliate Paramecium tetraurelia.</title>
        <authorList>
            <consortium name="Genoscope"/>
            <person name="Aury J.-M."/>
            <person name="Jaillon O."/>
            <person name="Duret L."/>
            <person name="Noel B."/>
            <person name="Jubin C."/>
            <person name="Porcel B.M."/>
            <person name="Segurens B."/>
            <person name="Daubin V."/>
            <person name="Anthouard V."/>
            <person name="Aiach N."/>
            <person name="Arnaiz O."/>
            <person name="Billaut A."/>
            <person name="Beisson J."/>
            <person name="Blanc I."/>
            <person name="Bouhouche K."/>
            <person name="Camara F."/>
            <person name="Duharcourt S."/>
            <person name="Guigo R."/>
            <person name="Gogendeau D."/>
            <person name="Katinka M."/>
            <person name="Keller A.-M."/>
            <person name="Kissmehl R."/>
            <person name="Klotz C."/>
            <person name="Koll F."/>
            <person name="Le Moue A."/>
            <person name="Lepere C."/>
            <person name="Malinsky S."/>
            <person name="Nowacki M."/>
            <person name="Nowak J.K."/>
            <person name="Plattner H."/>
            <person name="Poulain J."/>
            <person name="Ruiz F."/>
            <person name="Serrano V."/>
            <person name="Zagulski M."/>
            <person name="Dessen P."/>
            <person name="Betermier M."/>
            <person name="Weissenbach J."/>
            <person name="Scarpelli C."/>
            <person name="Schachter V."/>
            <person name="Sperling L."/>
            <person name="Meyer E."/>
            <person name="Cohen J."/>
            <person name="Wincker P."/>
        </authorList>
    </citation>
    <scope>NUCLEOTIDE SEQUENCE [LARGE SCALE GENOMIC DNA]</scope>
    <source>
        <strain evidence="9 10">Stock d4-2</strain>
    </source>
</reference>
<dbReference type="Gene3D" id="2.60.120.10">
    <property type="entry name" value="Jelly Rolls"/>
    <property type="match status" value="1"/>
</dbReference>
<feature type="transmembrane region" description="Helical" evidence="7">
    <location>
        <begin position="378"/>
        <end position="402"/>
    </location>
</feature>
<dbReference type="InterPro" id="IPR005821">
    <property type="entry name" value="Ion_trans_dom"/>
</dbReference>
<gene>
    <name evidence="9" type="ORF">GSPATT00032909001</name>
</gene>
<evidence type="ECO:0000256" key="3">
    <source>
        <dbReference type="ARBA" id="ARBA00022692"/>
    </source>
</evidence>
<dbReference type="Gene3D" id="1.10.287.70">
    <property type="match status" value="1"/>
</dbReference>
<dbReference type="Proteomes" id="UP000000600">
    <property type="component" value="Unassembled WGS sequence"/>
</dbReference>
<evidence type="ECO:0000256" key="5">
    <source>
        <dbReference type="ARBA" id="ARBA00023065"/>
    </source>
</evidence>
<keyword evidence="6 7" id="KW-0472">Membrane</keyword>
<feature type="transmembrane region" description="Helical" evidence="7">
    <location>
        <begin position="164"/>
        <end position="188"/>
    </location>
</feature>
<feature type="transmembrane region" description="Helical" evidence="7">
    <location>
        <begin position="347"/>
        <end position="366"/>
    </location>
</feature>
<dbReference type="InterPro" id="IPR000595">
    <property type="entry name" value="cNMP-bd_dom"/>
</dbReference>
<dbReference type="KEGG" id="ptm:GSPATT00032909001"/>
<keyword evidence="10" id="KW-1185">Reference proteome</keyword>
<evidence type="ECO:0000256" key="7">
    <source>
        <dbReference type="SAM" id="Phobius"/>
    </source>
</evidence>